<accession>A0A4Z2EG10</accession>
<name>A0A4Z2EG10_9TELE</name>
<dbReference type="OrthoDB" id="8940348at2759"/>
<organism evidence="1 2">
    <name type="scientific">Liparis tanakae</name>
    <name type="common">Tanaka's snailfish</name>
    <dbReference type="NCBI Taxonomy" id="230148"/>
    <lineage>
        <taxon>Eukaryota</taxon>
        <taxon>Metazoa</taxon>
        <taxon>Chordata</taxon>
        <taxon>Craniata</taxon>
        <taxon>Vertebrata</taxon>
        <taxon>Euteleostomi</taxon>
        <taxon>Actinopterygii</taxon>
        <taxon>Neopterygii</taxon>
        <taxon>Teleostei</taxon>
        <taxon>Neoteleostei</taxon>
        <taxon>Acanthomorphata</taxon>
        <taxon>Eupercaria</taxon>
        <taxon>Perciformes</taxon>
        <taxon>Cottioidei</taxon>
        <taxon>Cottales</taxon>
        <taxon>Liparidae</taxon>
        <taxon>Liparis</taxon>
    </lineage>
</organism>
<reference evidence="1 2" key="1">
    <citation type="submission" date="2019-03" db="EMBL/GenBank/DDBJ databases">
        <title>First draft genome of Liparis tanakae, snailfish: a comprehensive survey of snailfish specific genes.</title>
        <authorList>
            <person name="Kim W."/>
            <person name="Song I."/>
            <person name="Jeong J.-H."/>
            <person name="Kim D."/>
            <person name="Kim S."/>
            <person name="Ryu S."/>
            <person name="Song J.Y."/>
            <person name="Lee S.K."/>
        </authorList>
    </citation>
    <scope>NUCLEOTIDE SEQUENCE [LARGE SCALE GENOMIC DNA]</scope>
    <source>
        <tissue evidence="1">Muscle</tissue>
    </source>
</reference>
<keyword evidence="2" id="KW-1185">Reference proteome</keyword>
<evidence type="ECO:0000313" key="2">
    <source>
        <dbReference type="Proteomes" id="UP000314294"/>
    </source>
</evidence>
<dbReference type="PANTHER" id="PTHR11412">
    <property type="entry name" value="MACROGLOBULIN / COMPLEMENT"/>
    <property type="match status" value="1"/>
</dbReference>
<dbReference type="Gene3D" id="2.60.40.1940">
    <property type="match status" value="1"/>
</dbReference>
<evidence type="ECO:0000313" key="1">
    <source>
        <dbReference type="EMBL" id="TNN27816.1"/>
    </source>
</evidence>
<gene>
    <name evidence="1" type="primary">c3_6</name>
    <name evidence="1" type="ORF">EYF80_062037</name>
</gene>
<comment type="caution">
    <text evidence="1">The sequence shown here is derived from an EMBL/GenBank/DDBJ whole genome shotgun (WGS) entry which is preliminary data.</text>
</comment>
<dbReference type="Gene3D" id="2.60.40.1930">
    <property type="match status" value="1"/>
</dbReference>
<proteinExistence type="predicted"/>
<dbReference type="AlphaFoldDB" id="A0A4Z2EG10"/>
<sequence length="263" mass="28889">MNSSVTIDIKNADGMVVKRISRIRPAGGVFADTLHLPESVNDGKWTVTAKFDHRQKNTFTSQFQVKQYVPLAFNVILTPRKSFLNLEDSQLEVEVSASSVPPDSVPCLLTQFCASSLSSVPPHSVPCLLASLRASSLRSVPPRFAPRLLTQFRASSLRSVPPRFAPRLLAPFRASSLRSAPPRSITYLDGQPVQGTAYVVFGVKINQEMRKFPSLKQVSNLDGGVVSLSMEEIKRTYPNVWSLVGKSLYVKASVLTQSGKPFV</sequence>
<dbReference type="PANTHER" id="PTHR11412:SF167">
    <property type="entry name" value="COMPLEMENT COMPONENT C3B, TANDEM DUPLICATE 1 ISOFORM X1-RELATED"/>
    <property type="match status" value="1"/>
</dbReference>
<dbReference type="EMBL" id="SRLO01007695">
    <property type="protein sequence ID" value="TNN27816.1"/>
    <property type="molecule type" value="Genomic_DNA"/>
</dbReference>
<protein>
    <submittedName>
        <fullName evidence="1">Complement C3</fullName>
    </submittedName>
</protein>
<dbReference type="Proteomes" id="UP000314294">
    <property type="component" value="Unassembled WGS sequence"/>
</dbReference>
<dbReference type="InterPro" id="IPR050473">
    <property type="entry name" value="A2M/Complement_sys"/>
</dbReference>